<reference evidence="3 4" key="1">
    <citation type="submission" date="2018-08" db="EMBL/GenBank/DDBJ databases">
        <title>Paraburkholderia sp. DHOM06 isolated from forest soil.</title>
        <authorList>
            <person name="Gao Z.-H."/>
            <person name="Qiu L.-H."/>
        </authorList>
    </citation>
    <scope>NUCLEOTIDE SEQUENCE [LARGE SCALE GENOMIC DNA]</scope>
    <source>
        <strain evidence="3 4">DHOM06</strain>
    </source>
</reference>
<dbReference type="SUPFAM" id="SSF117281">
    <property type="entry name" value="Kelch motif"/>
    <property type="match status" value="2"/>
</dbReference>
<dbReference type="GO" id="GO:0016020">
    <property type="term" value="C:membrane"/>
    <property type="evidence" value="ECO:0007669"/>
    <property type="project" value="InterPro"/>
</dbReference>
<keyword evidence="4" id="KW-1185">Reference proteome</keyword>
<dbReference type="GO" id="GO:0005509">
    <property type="term" value="F:calcium ion binding"/>
    <property type="evidence" value="ECO:0007669"/>
    <property type="project" value="InterPro"/>
</dbReference>
<evidence type="ECO:0008006" key="5">
    <source>
        <dbReference type="Google" id="ProtNLM"/>
    </source>
</evidence>
<dbReference type="InterPro" id="IPR037293">
    <property type="entry name" value="Gal_Oxidase_central_sf"/>
</dbReference>
<keyword evidence="1" id="KW-0880">Kelch repeat</keyword>
<keyword evidence="2" id="KW-0677">Repeat</keyword>
<evidence type="ECO:0000256" key="2">
    <source>
        <dbReference type="ARBA" id="ARBA00022737"/>
    </source>
</evidence>
<dbReference type="Proteomes" id="UP000256838">
    <property type="component" value="Unassembled WGS sequence"/>
</dbReference>
<dbReference type="Gene3D" id="2.60.40.10">
    <property type="entry name" value="Immunoglobulins"/>
    <property type="match status" value="2"/>
</dbReference>
<dbReference type="SMART" id="SM00612">
    <property type="entry name" value="Kelch"/>
    <property type="match status" value="4"/>
</dbReference>
<dbReference type="InterPro" id="IPR015915">
    <property type="entry name" value="Kelch-typ_b-propeller"/>
</dbReference>
<evidence type="ECO:0000313" key="3">
    <source>
        <dbReference type="EMBL" id="RDU96934.1"/>
    </source>
</evidence>
<proteinExistence type="predicted"/>
<sequence length="710" mass="70861">MFGDGNGASHSHVTRRRLLTLAPHEENIMLRRFACLLLAVLMAALVAGCHGGGGGGGGGGAIGDPSSDLPSGLQYERQNVGYTVGQEIEPNHPTSTGAAITHYAVSPPLPAGLSLATDTGIITGTPTAASLQTTYTVTGSNAYGSTETPVTITVTSADVQEKPVSLNYDVQNADYQAGVEIPPNSPHPMGGDISEYSVNPSLPAGLTMSTTTGVISGTPDAADAQTTGTFVVTGSNSAGSAQENLQIAIEPANVPPPSLPPPENLHYSASWAAYAKGEAIALNVAYHDGGEIVGYAVSPPLPAGMSLDSTTGDISGVPTATSPSTQYTITGEGVAGSGAAATTITLEVVPPGTWVPTAEPMHEVRYGAIQVTLPDGRVLVAGGQNAQGQVLASAELYDPNTGEWTEAAPMTSARYGAMGILLPSGDVLVAGGSGAGGVLTSAEIFDPSNPNSLAAWQSTGPMTSAHNGSSLAMMAGGNVVVAGGSSSTAAVRTVEVYNVGTGTWTLSKALNTAATGVSLLSMQGGAQIVVAGGLDSLSRAVAFGQVSSAPALSSWSNRNVAGPARAQYGSIAMNDNSALIFGGVNGPAQTAVDLYDASTSSFTGATPLSTPRAAPLVAPLDATHVLVAGGTAGLAGGVGIKTAEVYGFDPSQAPASSTADTATSPMSSVRIGGGISTLKDGHVLVSGGWDNTPTAPSVPSYWSTSELYIP</sequence>
<dbReference type="InterPro" id="IPR015919">
    <property type="entry name" value="Cadherin-like_sf"/>
</dbReference>
<name>A0A3D8JWF1_9BURK</name>
<gene>
    <name evidence="3" type="ORF">DWV00_19940</name>
</gene>
<evidence type="ECO:0000256" key="1">
    <source>
        <dbReference type="ARBA" id="ARBA00022441"/>
    </source>
</evidence>
<dbReference type="EMBL" id="QRGA01000011">
    <property type="protein sequence ID" value="RDU96934.1"/>
    <property type="molecule type" value="Genomic_DNA"/>
</dbReference>
<dbReference type="InterPro" id="IPR006652">
    <property type="entry name" value="Kelch_1"/>
</dbReference>
<dbReference type="PANTHER" id="PTHR46344:SF27">
    <property type="entry name" value="KELCH REPEAT SUPERFAMILY PROTEIN"/>
    <property type="match status" value="1"/>
</dbReference>
<dbReference type="Pfam" id="PF01344">
    <property type="entry name" value="Kelch_1"/>
    <property type="match status" value="2"/>
</dbReference>
<dbReference type="InterPro" id="IPR013783">
    <property type="entry name" value="Ig-like_fold"/>
</dbReference>
<dbReference type="SUPFAM" id="SSF49313">
    <property type="entry name" value="Cadherin-like"/>
    <property type="match status" value="3"/>
</dbReference>
<dbReference type="Gene3D" id="2.130.10.80">
    <property type="entry name" value="Galactose oxidase/kelch, beta-propeller"/>
    <property type="match status" value="1"/>
</dbReference>
<organism evidence="3 4">
    <name type="scientific">Trinickia dinghuensis</name>
    <dbReference type="NCBI Taxonomy" id="2291023"/>
    <lineage>
        <taxon>Bacteria</taxon>
        <taxon>Pseudomonadati</taxon>
        <taxon>Pseudomonadota</taxon>
        <taxon>Betaproteobacteria</taxon>
        <taxon>Burkholderiales</taxon>
        <taxon>Burkholderiaceae</taxon>
        <taxon>Trinickia</taxon>
    </lineage>
</organism>
<protein>
    <recommendedName>
        <fullName evidence="5">Kelch-like protein</fullName>
    </recommendedName>
</protein>
<dbReference type="PANTHER" id="PTHR46344">
    <property type="entry name" value="OS02G0202900 PROTEIN"/>
    <property type="match status" value="1"/>
</dbReference>
<evidence type="ECO:0000313" key="4">
    <source>
        <dbReference type="Proteomes" id="UP000256838"/>
    </source>
</evidence>
<dbReference type="Pfam" id="PF05345">
    <property type="entry name" value="He_PIG"/>
    <property type="match status" value="3"/>
</dbReference>
<dbReference type="AlphaFoldDB" id="A0A3D8JWF1"/>
<comment type="caution">
    <text evidence="3">The sequence shown here is derived from an EMBL/GenBank/DDBJ whole genome shotgun (WGS) entry which is preliminary data.</text>
</comment>
<dbReference type="Gene3D" id="2.120.10.80">
    <property type="entry name" value="Kelch-type beta propeller"/>
    <property type="match status" value="2"/>
</dbReference>
<accession>A0A3D8JWF1</accession>